<evidence type="ECO:0000313" key="1">
    <source>
        <dbReference type="EMBL" id="CAI2379487.1"/>
    </source>
</evidence>
<name>A0AAD1XW43_EUPCR</name>
<dbReference type="EMBL" id="CAMPGE010021336">
    <property type="protein sequence ID" value="CAI2379487.1"/>
    <property type="molecule type" value="Genomic_DNA"/>
</dbReference>
<evidence type="ECO:0000313" key="2">
    <source>
        <dbReference type="Proteomes" id="UP001295684"/>
    </source>
</evidence>
<dbReference type="Proteomes" id="UP001295684">
    <property type="component" value="Unassembled WGS sequence"/>
</dbReference>
<dbReference type="AlphaFoldDB" id="A0AAD1XW43"/>
<accession>A0AAD1XW43</accession>
<comment type="caution">
    <text evidence="1">The sequence shown here is derived from an EMBL/GenBank/DDBJ whole genome shotgun (WGS) entry which is preliminary data.</text>
</comment>
<reference evidence="1" key="1">
    <citation type="submission" date="2023-07" db="EMBL/GenBank/DDBJ databases">
        <authorList>
            <consortium name="AG Swart"/>
            <person name="Singh M."/>
            <person name="Singh A."/>
            <person name="Seah K."/>
            <person name="Emmerich C."/>
        </authorList>
    </citation>
    <scope>NUCLEOTIDE SEQUENCE</scope>
    <source>
        <strain evidence="1">DP1</strain>
    </source>
</reference>
<proteinExistence type="predicted"/>
<sequence length="239" mass="27281">MAQKMKAAKSASLIGKMLGRNGRPLLASDEEDECPIKTKLKELTKVCMKKYEHHFFKHYSCRRSTKSGLVKYEKTNLASMVTRAINEVTYLRYLQMREQYKDSVRSMMVASTPILGVTNYIGQKTMVETGYKTSGMYVLNSDIDRNIFCDRAIKTPFLHKTSAIDRVLDCDFIDTENTDYTYIRDEESISDCSNMPSIGLDSSEEPEINMTTSLTFNGKDISIYQTEYLYDSITAPEST</sequence>
<keyword evidence="2" id="KW-1185">Reference proteome</keyword>
<organism evidence="1 2">
    <name type="scientific">Euplotes crassus</name>
    <dbReference type="NCBI Taxonomy" id="5936"/>
    <lineage>
        <taxon>Eukaryota</taxon>
        <taxon>Sar</taxon>
        <taxon>Alveolata</taxon>
        <taxon>Ciliophora</taxon>
        <taxon>Intramacronucleata</taxon>
        <taxon>Spirotrichea</taxon>
        <taxon>Hypotrichia</taxon>
        <taxon>Euplotida</taxon>
        <taxon>Euplotidae</taxon>
        <taxon>Moneuplotes</taxon>
    </lineage>
</organism>
<gene>
    <name evidence="1" type="ORF">ECRASSUSDP1_LOCUS20897</name>
</gene>
<protein>
    <submittedName>
        <fullName evidence="1">Uncharacterized protein</fullName>
    </submittedName>
</protein>